<reference evidence="14 15" key="1">
    <citation type="journal article" date="2017" name="BMC Genomics">
        <title>Whole-genome assembly of Babesia ovata and comparative genomics between closely related pathogens.</title>
        <authorList>
            <person name="Yamagishi J."/>
            <person name="Asada M."/>
            <person name="Hakimi H."/>
            <person name="Tanaka T.Q."/>
            <person name="Sugimoto C."/>
            <person name="Kawazu S."/>
        </authorList>
    </citation>
    <scope>NUCLEOTIDE SEQUENCE [LARGE SCALE GENOMIC DNA]</scope>
    <source>
        <strain evidence="14 15">Miyake</strain>
    </source>
</reference>
<dbReference type="GO" id="GO:0005953">
    <property type="term" value="C:CAAX-protein geranylgeranyltransferase complex"/>
    <property type="evidence" value="ECO:0007669"/>
    <property type="project" value="TreeGrafter"/>
</dbReference>
<evidence type="ECO:0000256" key="6">
    <source>
        <dbReference type="ARBA" id="ARBA00022679"/>
    </source>
</evidence>
<evidence type="ECO:0000313" key="14">
    <source>
        <dbReference type="EMBL" id="GBE59435.1"/>
    </source>
</evidence>
<dbReference type="Pfam" id="PF01239">
    <property type="entry name" value="PPTA"/>
    <property type="match status" value="3"/>
</dbReference>
<evidence type="ECO:0000256" key="3">
    <source>
        <dbReference type="ARBA" id="ARBA00012700"/>
    </source>
</evidence>
<accession>A0A2H6K8V8</accession>
<dbReference type="EC" id="2.5.1.59" evidence="3"/>
<keyword evidence="8" id="KW-0460">Magnesium</keyword>
<dbReference type="GO" id="GO:0004660">
    <property type="term" value="F:protein farnesyltransferase activity"/>
    <property type="evidence" value="ECO:0007669"/>
    <property type="project" value="UniProtKB-EC"/>
</dbReference>
<evidence type="ECO:0000256" key="7">
    <source>
        <dbReference type="ARBA" id="ARBA00022737"/>
    </source>
</evidence>
<comment type="similarity">
    <text evidence="2">Belongs to the protein prenyltransferase subunit alpha family.</text>
</comment>
<evidence type="ECO:0000256" key="2">
    <source>
        <dbReference type="ARBA" id="ARBA00006734"/>
    </source>
</evidence>
<evidence type="ECO:0000256" key="12">
    <source>
        <dbReference type="ARBA" id="ARBA00043086"/>
    </source>
</evidence>
<dbReference type="PANTHER" id="PTHR11129">
    <property type="entry name" value="PROTEIN FARNESYLTRANSFERASE ALPHA SUBUNIT/RAB GERANYLGERANYL TRANSFERASE ALPHA SUBUNIT"/>
    <property type="match status" value="1"/>
</dbReference>
<comment type="caution">
    <text evidence="14">The sequence shown here is derived from an EMBL/GenBank/DDBJ whole genome shotgun (WGS) entry which is preliminary data.</text>
</comment>
<comment type="cofactor">
    <cofactor evidence="1">
        <name>Mg(2+)</name>
        <dbReference type="ChEBI" id="CHEBI:18420"/>
    </cofactor>
</comment>
<sequence>MGDNIPQILENEGVVRTVLSENLGYPCDPFIPNYELLDDARCWEDIEREFQKDTSASDELFEIRSDRTDRQLSFYLSHLIANGEHSSRGVYLTSLAIKHNPANYTAWAYRMDCAEKLQLSLTDEMDFTRKIAYESPKSYQAWQYRRRLCEMHDDPYNEPETWLMTRFDMNRDRLHKELEFVAFLLDSDVYNNTAWVYKAFLLEHYGHMLEDAMHLQGYVSDLRRMLASPWNESLSQYLAAASSKIDGKQTGCLRLDSCIQGCVGGLATCTVAAIEACTDITPALLILKREICGEKEHSTHPFLGLVPCALEEQSPYVGCVMSRERISILVGSMYVAELQDGNRQRMSSTGKRARCKNAYHLEPSARDYHICDICSALFCFSYNPL</sequence>
<dbReference type="VEuPathDB" id="PiroplasmaDB:BOVATA_009280"/>
<dbReference type="OrthoDB" id="272289at2759"/>
<name>A0A2H6K8V8_9APIC</name>
<evidence type="ECO:0000256" key="10">
    <source>
        <dbReference type="ARBA" id="ARBA00041392"/>
    </source>
</evidence>
<keyword evidence="6 14" id="KW-0808">Transferase</keyword>
<evidence type="ECO:0000256" key="1">
    <source>
        <dbReference type="ARBA" id="ARBA00001946"/>
    </source>
</evidence>
<proteinExistence type="inferred from homology"/>
<dbReference type="EMBL" id="BDSA01000001">
    <property type="protein sequence ID" value="GBE59435.1"/>
    <property type="molecule type" value="Genomic_DNA"/>
</dbReference>
<dbReference type="GeneID" id="39873205"/>
<keyword evidence="15" id="KW-1185">Reference proteome</keyword>
<protein>
    <recommendedName>
        <fullName evidence="9">Protein farnesyltransferase/geranylgeranyltransferase type-1 subunit alpha</fullName>
        <ecNumber evidence="4">2.5.1.58</ecNumber>
        <ecNumber evidence="3">2.5.1.59</ecNumber>
    </recommendedName>
    <alternativeName>
        <fullName evidence="12">CAAX farnesyltransferase subunit alpha</fullName>
    </alternativeName>
    <alternativeName>
        <fullName evidence="11">FTase-alpha</fullName>
    </alternativeName>
    <alternativeName>
        <fullName evidence="10">Ras proteins prenyltransferase subunit alpha</fullName>
    </alternativeName>
    <alternativeName>
        <fullName evidence="13">Type I protein geranyl-geranyltransferase subunit alpha</fullName>
    </alternativeName>
</protein>
<dbReference type="InterPro" id="IPR002088">
    <property type="entry name" value="Prenyl_trans_a"/>
</dbReference>
<dbReference type="RefSeq" id="XP_028865678.1">
    <property type="nucleotide sequence ID" value="XM_029009845.1"/>
</dbReference>
<evidence type="ECO:0000256" key="8">
    <source>
        <dbReference type="ARBA" id="ARBA00022842"/>
    </source>
</evidence>
<gene>
    <name evidence="14" type="ORF">BOVATA_009280</name>
</gene>
<dbReference type="Proteomes" id="UP000236319">
    <property type="component" value="Unassembled WGS sequence"/>
</dbReference>
<evidence type="ECO:0000256" key="13">
    <source>
        <dbReference type="ARBA" id="ARBA00043219"/>
    </source>
</evidence>
<dbReference type="PROSITE" id="PS51147">
    <property type="entry name" value="PFTA"/>
    <property type="match status" value="3"/>
</dbReference>
<dbReference type="SUPFAM" id="SSF48439">
    <property type="entry name" value="Protein prenylyltransferase"/>
    <property type="match status" value="1"/>
</dbReference>
<keyword evidence="7" id="KW-0677">Repeat</keyword>
<dbReference type="GO" id="GO:0005965">
    <property type="term" value="C:protein farnesyltransferase complex"/>
    <property type="evidence" value="ECO:0007669"/>
    <property type="project" value="TreeGrafter"/>
</dbReference>
<dbReference type="Gene3D" id="1.25.40.120">
    <property type="entry name" value="Protein prenylyltransferase"/>
    <property type="match status" value="2"/>
</dbReference>
<evidence type="ECO:0000256" key="5">
    <source>
        <dbReference type="ARBA" id="ARBA00022602"/>
    </source>
</evidence>
<keyword evidence="5" id="KW-0637">Prenyltransferase</keyword>
<dbReference type="GO" id="GO:0004662">
    <property type="term" value="F:CAAX-protein geranylgeranyltransferase activity"/>
    <property type="evidence" value="ECO:0007669"/>
    <property type="project" value="UniProtKB-EC"/>
</dbReference>
<evidence type="ECO:0000256" key="4">
    <source>
        <dbReference type="ARBA" id="ARBA00012702"/>
    </source>
</evidence>
<dbReference type="PANTHER" id="PTHR11129:SF1">
    <property type="entry name" value="PROTEIN FARNESYLTRANSFERASE_GERANYLGERANYLTRANSFERASE TYPE-1 SUBUNIT ALPHA"/>
    <property type="match status" value="1"/>
</dbReference>
<organism evidence="14 15">
    <name type="scientific">Babesia ovata</name>
    <dbReference type="NCBI Taxonomy" id="189622"/>
    <lineage>
        <taxon>Eukaryota</taxon>
        <taxon>Sar</taxon>
        <taxon>Alveolata</taxon>
        <taxon>Apicomplexa</taxon>
        <taxon>Aconoidasida</taxon>
        <taxon>Piroplasmida</taxon>
        <taxon>Babesiidae</taxon>
        <taxon>Babesia</taxon>
    </lineage>
</organism>
<dbReference type="EC" id="2.5.1.58" evidence="4"/>
<evidence type="ECO:0000256" key="9">
    <source>
        <dbReference type="ARBA" id="ARBA00040965"/>
    </source>
</evidence>
<dbReference type="AlphaFoldDB" id="A0A2H6K8V8"/>
<evidence type="ECO:0000313" key="15">
    <source>
        <dbReference type="Proteomes" id="UP000236319"/>
    </source>
</evidence>
<evidence type="ECO:0000256" key="11">
    <source>
        <dbReference type="ARBA" id="ARBA00042436"/>
    </source>
</evidence>